<evidence type="ECO:0000256" key="1">
    <source>
        <dbReference type="ARBA" id="ARBA00006484"/>
    </source>
</evidence>
<evidence type="ECO:0000259" key="3">
    <source>
        <dbReference type="SMART" id="SM00822"/>
    </source>
</evidence>
<dbReference type="PRINTS" id="PR00081">
    <property type="entry name" value="GDHRDH"/>
</dbReference>
<dbReference type="PANTHER" id="PTHR42760">
    <property type="entry name" value="SHORT-CHAIN DEHYDROGENASES/REDUCTASES FAMILY MEMBER"/>
    <property type="match status" value="1"/>
</dbReference>
<sequence>MDYRGMFDLTGKSISIFGAAGGIGRACTHALVECGGSVVAVDWDKQGLDTLAEELGGRCATASVDVLDAAAVDHYLDAAGRIDVLVYTPAMNVRKRLSDFTEEEFRRVIELNLVSAFRVLRGTAMLMAKQGAGSIVAFSSIRATTVEPGQGAYAASKAGLEMLIRTLASELGPQNVRANAIRPGVVETRLTEQLRANAEWNRAYSEKSALGRWARPSELAGAVVYLASDASSFVTGSILTVDGGWTAQDGRYTPPA</sequence>
<keyword evidence="2" id="KW-0560">Oxidoreductase</keyword>
<accession>A0A563E0U8</accession>
<dbReference type="Proteomes" id="UP000320244">
    <property type="component" value="Unassembled WGS sequence"/>
</dbReference>
<evidence type="ECO:0000256" key="2">
    <source>
        <dbReference type="ARBA" id="ARBA00023002"/>
    </source>
</evidence>
<dbReference type="OrthoDB" id="286404at2"/>
<gene>
    <name evidence="4" type="ORF">FGL98_12315</name>
</gene>
<dbReference type="Pfam" id="PF13561">
    <property type="entry name" value="adh_short_C2"/>
    <property type="match status" value="1"/>
</dbReference>
<dbReference type="SMART" id="SM00822">
    <property type="entry name" value="PKS_KR"/>
    <property type="match status" value="1"/>
</dbReference>
<reference evidence="4 5" key="1">
    <citation type="submission" date="2019-05" db="EMBL/GenBank/DDBJ databases">
        <authorList>
            <person name="Lee S.D."/>
        </authorList>
    </citation>
    <scope>NUCLEOTIDE SEQUENCE [LARGE SCALE GENOMIC DNA]</scope>
    <source>
        <strain evidence="4 5">C5-26</strain>
    </source>
</reference>
<feature type="domain" description="Ketoreductase" evidence="3">
    <location>
        <begin position="12"/>
        <end position="184"/>
    </location>
</feature>
<comment type="similarity">
    <text evidence="1">Belongs to the short-chain dehydrogenases/reductases (SDR) family.</text>
</comment>
<dbReference type="PROSITE" id="PS00061">
    <property type="entry name" value="ADH_SHORT"/>
    <property type="match status" value="1"/>
</dbReference>
<dbReference type="EMBL" id="VCQV01000016">
    <property type="protein sequence ID" value="TWP35853.1"/>
    <property type="molecule type" value="Genomic_DNA"/>
</dbReference>
<dbReference type="SUPFAM" id="SSF51735">
    <property type="entry name" value="NAD(P)-binding Rossmann-fold domains"/>
    <property type="match status" value="1"/>
</dbReference>
<dbReference type="InterPro" id="IPR036291">
    <property type="entry name" value="NAD(P)-bd_dom_sf"/>
</dbReference>
<name>A0A563E0U8_9MICO</name>
<reference evidence="4 5" key="2">
    <citation type="submission" date="2019-08" db="EMBL/GenBank/DDBJ databases">
        <title>Jejuicoccus antrihumi gen. nov., sp. nov., a new member of the family Dermacoccaceae isolated from a cave.</title>
        <authorList>
            <person name="Schumann P."/>
            <person name="Kim I.S."/>
        </authorList>
    </citation>
    <scope>NUCLEOTIDE SEQUENCE [LARGE SCALE GENOMIC DNA]</scope>
    <source>
        <strain evidence="4 5">C5-26</strain>
    </source>
</reference>
<protein>
    <submittedName>
        <fullName evidence="4">SDR family oxidoreductase</fullName>
    </submittedName>
</protein>
<evidence type="ECO:0000313" key="4">
    <source>
        <dbReference type="EMBL" id="TWP35853.1"/>
    </source>
</evidence>
<dbReference type="InterPro" id="IPR057326">
    <property type="entry name" value="KR_dom"/>
</dbReference>
<dbReference type="InterPro" id="IPR020904">
    <property type="entry name" value="Sc_DH/Rdtase_CS"/>
</dbReference>
<comment type="caution">
    <text evidence="4">The sequence shown here is derived from an EMBL/GenBank/DDBJ whole genome shotgun (WGS) entry which is preliminary data.</text>
</comment>
<dbReference type="GO" id="GO:0030497">
    <property type="term" value="P:fatty acid elongation"/>
    <property type="evidence" value="ECO:0007669"/>
    <property type="project" value="TreeGrafter"/>
</dbReference>
<dbReference type="GO" id="GO:0016616">
    <property type="term" value="F:oxidoreductase activity, acting on the CH-OH group of donors, NAD or NADP as acceptor"/>
    <property type="evidence" value="ECO:0007669"/>
    <property type="project" value="UniProtKB-ARBA"/>
</dbReference>
<dbReference type="FunFam" id="3.40.50.720:FF:000084">
    <property type="entry name" value="Short-chain dehydrogenase reductase"/>
    <property type="match status" value="1"/>
</dbReference>
<proteinExistence type="inferred from homology"/>
<dbReference type="InterPro" id="IPR002347">
    <property type="entry name" value="SDR_fam"/>
</dbReference>
<keyword evidence="5" id="KW-1185">Reference proteome</keyword>
<dbReference type="PANTHER" id="PTHR42760:SF123">
    <property type="entry name" value="OXIDOREDUCTASE"/>
    <property type="match status" value="1"/>
</dbReference>
<evidence type="ECO:0000313" key="5">
    <source>
        <dbReference type="Proteomes" id="UP000320244"/>
    </source>
</evidence>
<dbReference type="Gene3D" id="3.40.50.720">
    <property type="entry name" value="NAD(P)-binding Rossmann-like Domain"/>
    <property type="match status" value="1"/>
</dbReference>
<dbReference type="PRINTS" id="PR00080">
    <property type="entry name" value="SDRFAMILY"/>
</dbReference>
<dbReference type="AlphaFoldDB" id="A0A563E0U8"/>
<dbReference type="CDD" id="cd05233">
    <property type="entry name" value="SDR_c"/>
    <property type="match status" value="1"/>
</dbReference>
<organism evidence="4 5">
    <name type="scientific">Leekyejoonella antrihumi</name>
    <dbReference type="NCBI Taxonomy" id="1660198"/>
    <lineage>
        <taxon>Bacteria</taxon>
        <taxon>Bacillati</taxon>
        <taxon>Actinomycetota</taxon>
        <taxon>Actinomycetes</taxon>
        <taxon>Micrococcales</taxon>
        <taxon>Dermacoccaceae</taxon>
        <taxon>Leekyejoonella</taxon>
    </lineage>
</organism>